<dbReference type="OrthoDB" id="9802051at2"/>
<proteinExistence type="inferred from homology"/>
<reference evidence="4" key="1">
    <citation type="submission" date="2014-10" db="EMBL/GenBank/DDBJ databases">
        <authorList>
            <person name="Kuske C.R."/>
            <person name="Challacombe J.F."/>
            <person name="Daligault H.E."/>
            <person name="Davenport K.W."/>
            <person name="Johnson S.L."/>
            <person name="Siddaramappa S."/>
            <person name="Petersen J.M."/>
        </authorList>
    </citation>
    <scope>NUCLEOTIDE SEQUENCE [LARGE SCALE GENOMIC DNA]</scope>
    <source>
        <strain evidence="4">CA97-1460</strain>
    </source>
</reference>
<dbReference type="KEGG" id="frc:KX01_27"/>
<dbReference type="AlphaFoldDB" id="A0A1J0KT68"/>
<gene>
    <name evidence="3" type="ORF">KX01_27</name>
</gene>
<keyword evidence="4" id="KW-1185">Reference proteome</keyword>
<dbReference type="InterPro" id="IPR036086">
    <property type="entry name" value="ParB/Sulfiredoxin_sf"/>
</dbReference>
<dbReference type="Proteomes" id="UP000182521">
    <property type="component" value="Chromosome"/>
</dbReference>
<dbReference type="GO" id="GO:0005694">
    <property type="term" value="C:chromosome"/>
    <property type="evidence" value="ECO:0007669"/>
    <property type="project" value="TreeGrafter"/>
</dbReference>
<dbReference type="GO" id="GO:0007059">
    <property type="term" value="P:chromosome segregation"/>
    <property type="evidence" value="ECO:0007669"/>
    <property type="project" value="TreeGrafter"/>
</dbReference>
<dbReference type="NCBIfam" id="TIGR00180">
    <property type="entry name" value="parB_part"/>
    <property type="match status" value="1"/>
</dbReference>
<dbReference type="SMART" id="SM00470">
    <property type="entry name" value="ParB"/>
    <property type="match status" value="1"/>
</dbReference>
<evidence type="ECO:0000313" key="3">
    <source>
        <dbReference type="EMBL" id="APC96976.1"/>
    </source>
</evidence>
<dbReference type="RefSeq" id="WP_071663069.1">
    <property type="nucleotide sequence ID" value="NZ_CP009654.1"/>
</dbReference>
<dbReference type="InterPro" id="IPR050336">
    <property type="entry name" value="Chromosome_partition/occlusion"/>
</dbReference>
<dbReference type="STRING" id="1542390.KX01_27"/>
<dbReference type="Pfam" id="PF02195">
    <property type="entry name" value="ParB_N"/>
    <property type="match status" value="1"/>
</dbReference>
<name>A0A1J0KT68_9GAMM</name>
<evidence type="ECO:0000313" key="4">
    <source>
        <dbReference type="Proteomes" id="UP000182521"/>
    </source>
</evidence>
<dbReference type="PANTHER" id="PTHR33375">
    <property type="entry name" value="CHROMOSOME-PARTITIONING PROTEIN PARB-RELATED"/>
    <property type="match status" value="1"/>
</dbReference>
<evidence type="ECO:0000256" key="1">
    <source>
        <dbReference type="ARBA" id="ARBA00006295"/>
    </source>
</evidence>
<comment type="similarity">
    <text evidence="1">Belongs to the ParB family.</text>
</comment>
<evidence type="ECO:0000259" key="2">
    <source>
        <dbReference type="SMART" id="SM00470"/>
    </source>
</evidence>
<dbReference type="PANTHER" id="PTHR33375:SF1">
    <property type="entry name" value="CHROMOSOME-PARTITIONING PROTEIN PARB-RELATED"/>
    <property type="match status" value="1"/>
</dbReference>
<dbReference type="Pfam" id="PF08535">
    <property type="entry name" value="KorB"/>
    <property type="match status" value="1"/>
</dbReference>
<dbReference type="Gene3D" id="1.10.10.2830">
    <property type="match status" value="1"/>
</dbReference>
<dbReference type="EMBL" id="CP009654">
    <property type="protein sequence ID" value="APC96976.1"/>
    <property type="molecule type" value="Genomic_DNA"/>
</dbReference>
<dbReference type="SUPFAM" id="SSF110849">
    <property type="entry name" value="ParB/Sulfiredoxin"/>
    <property type="match status" value="1"/>
</dbReference>
<feature type="domain" description="ParB-like N-terminal" evidence="2">
    <location>
        <begin position="47"/>
        <end position="137"/>
    </location>
</feature>
<dbReference type="InterPro" id="IPR004437">
    <property type="entry name" value="ParB/RepB/Spo0J"/>
</dbReference>
<dbReference type="InterPro" id="IPR013741">
    <property type="entry name" value="KorB_domain"/>
</dbReference>
<protein>
    <submittedName>
        <fullName evidence="3">ParB/RepB/Spo0J family partition domain protein</fullName>
    </submittedName>
</protein>
<dbReference type="Gene3D" id="3.90.1530.10">
    <property type="entry name" value="Conserved hypothetical protein from pyrococcus furiosus pfu- 392566-001, ParB domain"/>
    <property type="match status" value="1"/>
</dbReference>
<organism evidence="3 4">
    <name type="scientific">Francisella frigiditurris</name>
    <dbReference type="NCBI Taxonomy" id="1542390"/>
    <lineage>
        <taxon>Bacteria</taxon>
        <taxon>Pseudomonadati</taxon>
        <taxon>Pseudomonadota</taxon>
        <taxon>Gammaproteobacteria</taxon>
        <taxon>Thiotrichales</taxon>
        <taxon>Francisellaceae</taxon>
        <taxon>Francisella</taxon>
    </lineage>
</organism>
<dbReference type="InterPro" id="IPR003115">
    <property type="entry name" value="ParB_N"/>
</dbReference>
<dbReference type="GO" id="GO:0003677">
    <property type="term" value="F:DNA binding"/>
    <property type="evidence" value="ECO:0007669"/>
    <property type="project" value="InterPro"/>
</dbReference>
<sequence length="304" mass="34834">MAKKVSLLDRKVDKRVHDTVGQEKKDILRAMQLQELNQQASKVGSLLELPLSIVKPDAKQPRKIFKNIDSLAKSIKENGVIQPIIITAKKYDGVHHIIAGERRYLASKEAGLETIPCILREEESDVNILLLQLLENDQRENVSPFEEADALKELIENRKVKKSDIAKVLGRDSSWISMRLKISDAKENIRELVDKNIVEDVRTLYELKKFAEEMPEGADEFVEKALSNKINGSFRAAILKYREHWKKKSLVFDSTKLDVINIKEIVKEDNLLKIKGSKGALRAHTYTFEITEDFKKMLFEALIK</sequence>
<accession>A0A1J0KT68</accession>